<dbReference type="Pfam" id="PF02381">
    <property type="entry name" value="MraZ"/>
    <property type="match status" value="2"/>
</dbReference>
<keyword evidence="2 7" id="KW-0963">Cytoplasm</keyword>
<keyword evidence="10" id="KW-1185">Reference proteome</keyword>
<proteinExistence type="inferred from homology"/>
<dbReference type="InterPro" id="IPR035644">
    <property type="entry name" value="MraZ_C"/>
</dbReference>
<evidence type="ECO:0000256" key="1">
    <source>
        <dbReference type="ARBA" id="ARBA00013860"/>
    </source>
</evidence>
<keyword evidence="3" id="KW-0677">Repeat</keyword>
<dbReference type="GO" id="GO:0003700">
    <property type="term" value="F:DNA-binding transcription factor activity"/>
    <property type="evidence" value="ECO:0007669"/>
    <property type="project" value="UniProtKB-UniRule"/>
</dbReference>
<dbReference type="InterPro" id="IPR038619">
    <property type="entry name" value="MraZ_sf"/>
</dbReference>
<dbReference type="GO" id="GO:0009295">
    <property type="term" value="C:nucleoid"/>
    <property type="evidence" value="ECO:0007669"/>
    <property type="project" value="UniProtKB-SubCell"/>
</dbReference>
<evidence type="ECO:0000256" key="3">
    <source>
        <dbReference type="ARBA" id="ARBA00022737"/>
    </source>
</evidence>
<dbReference type="GO" id="GO:0051301">
    <property type="term" value="P:cell division"/>
    <property type="evidence" value="ECO:0007669"/>
    <property type="project" value="UniProtKB-KW"/>
</dbReference>
<evidence type="ECO:0000256" key="4">
    <source>
        <dbReference type="ARBA" id="ARBA00023015"/>
    </source>
</evidence>
<organism evidence="9 10">
    <name type="scientific">Mycoplasmopsis glycophila</name>
    <dbReference type="NCBI Taxonomy" id="171285"/>
    <lineage>
        <taxon>Bacteria</taxon>
        <taxon>Bacillati</taxon>
        <taxon>Mycoplasmatota</taxon>
        <taxon>Mycoplasmoidales</taxon>
        <taxon>Metamycoplasmataceae</taxon>
        <taxon>Mycoplasmopsis</taxon>
    </lineage>
</organism>
<dbReference type="InterPro" id="IPR020603">
    <property type="entry name" value="MraZ_dom"/>
</dbReference>
<dbReference type="InterPro" id="IPR037914">
    <property type="entry name" value="SpoVT-AbrB_sf"/>
</dbReference>
<dbReference type="GO" id="GO:0000976">
    <property type="term" value="F:transcription cis-regulatory region binding"/>
    <property type="evidence" value="ECO:0007669"/>
    <property type="project" value="TreeGrafter"/>
</dbReference>
<feature type="domain" description="SpoVT-AbrB" evidence="8">
    <location>
        <begin position="4"/>
        <end position="46"/>
    </location>
</feature>
<comment type="subunit">
    <text evidence="7">Forms oligomers.</text>
</comment>
<dbReference type="PROSITE" id="PS51740">
    <property type="entry name" value="SPOVT_ABRB"/>
    <property type="match status" value="2"/>
</dbReference>
<dbReference type="SUPFAM" id="SSF89447">
    <property type="entry name" value="AbrB/MazE/MraZ-like"/>
    <property type="match status" value="1"/>
</dbReference>
<dbReference type="InterPro" id="IPR007159">
    <property type="entry name" value="SpoVT-AbrB_dom"/>
</dbReference>
<sequence>MYGQQVRNIDDKSRVVLPSNFRDLLGSKFYITMGFDGNAELRSEENFKKYVSMLEDKSYFDRKVRILTRTILGNAVEVALDNQNRMSLPKNIIEKLSITKEVVFVGAGSIIELWSKESFEEFENQFSPDDIANIAQEISKQ</sequence>
<dbReference type="EMBL" id="LR215024">
    <property type="protein sequence ID" value="VEU70305.1"/>
    <property type="molecule type" value="Genomic_DNA"/>
</dbReference>
<dbReference type="CDD" id="cd16320">
    <property type="entry name" value="MraZ_N"/>
    <property type="match status" value="1"/>
</dbReference>
<dbReference type="GO" id="GO:2000143">
    <property type="term" value="P:negative regulation of DNA-templated transcription initiation"/>
    <property type="evidence" value="ECO:0007669"/>
    <property type="project" value="TreeGrafter"/>
</dbReference>
<dbReference type="PANTHER" id="PTHR34701">
    <property type="entry name" value="TRANSCRIPTIONAL REGULATOR MRAZ"/>
    <property type="match status" value="1"/>
</dbReference>
<dbReference type="RefSeq" id="WP_027333797.1">
    <property type="nucleotide sequence ID" value="NZ_LR215024.1"/>
</dbReference>
<dbReference type="KEGG" id="mgly:NCTC10194_00310"/>
<keyword evidence="5 7" id="KW-0238">DNA-binding</keyword>
<dbReference type="HAMAP" id="MF_01008">
    <property type="entry name" value="MraZ"/>
    <property type="match status" value="1"/>
</dbReference>
<dbReference type="AlphaFoldDB" id="A0A449AUY2"/>
<protein>
    <recommendedName>
        <fullName evidence="1 7">Transcriptional regulator MraZ</fullName>
    </recommendedName>
</protein>
<evidence type="ECO:0000256" key="5">
    <source>
        <dbReference type="ARBA" id="ARBA00023125"/>
    </source>
</evidence>
<evidence type="ECO:0000313" key="10">
    <source>
        <dbReference type="Proteomes" id="UP000290815"/>
    </source>
</evidence>
<evidence type="ECO:0000256" key="6">
    <source>
        <dbReference type="ARBA" id="ARBA00023163"/>
    </source>
</evidence>
<dbReference type="PANTHER" id="PTHR34701:SF1">
    <property type="entry name" value="TRANSCRIPTIONAL REGULATOR MRAZ"/>
    <property type="match status" value="1"/>
</dbReference>
<accession>A0A449AUY2</accession>
<keyword evidence="4 7" id="KW-0805">Transcription regulation</keyword>
<dbReference type="Proteomes" id="UP000290815">
    <property type="component" value="Chromosome"/>
</dbReference>
<dbReference type="GO" id="GO:0005737">
    <property type="term" value="C:cytoplasm"/>
    <property type="evidence" value="ECO:0007669"/>
    <property type="project" value="UniProtKB-UniRule"/>
</dbReference>
<evidence type="ECO:0000313" key="9">
    <source>
        <dbReference type="EMBL" id="VEU70305.1"/>
    </source>
</evidence>
<name>A0A449AUY2_9BACT</name>
<keyword evidence="9" id="KW-0131">Cell cycle</keyword>
<comment type="similarity">
    <text evidence="7">Belongs to the MraZ family.</text>
</comment>
<keyword evidence="9" id="KW-0132">Cell division</keyword>
<comment type="subcellular location">
    <subcellularLocation>
        <location evidence="7">Cytoplasm</location>
        <location evidence="7">Nucleoid</location>
    </subcellularLocation>
</comment>
<keyword evidence="6 7" id="KW-0804">Transcription</keyword>
<evidence type="ECO:0000256" key="7">
    <source>
        <dbReference type="HAMAP-Rule" id="MF_01008"/>
    </source>
</evidence>
<dbReference type="Gene3D" id="3.40.1550.20">
    <property type="entry name" value="Transcriptional regulator MraZ domain"/>
    <property type="match status" value="1"/>
</dbReference>
<evidence type="ECO:0000256" key="2">
    <source>
        <dbReference type="ARBA" id="ARBA00022490"/>
    </source>
</evidence>
<dbReference type="CDD" id="cd16321">
    <property type="entry name" value="MraZ_C"/>
    <property type="match status" value="1"/>
</dbReference>
<gene>
    <name evidence="7 9" type="primary">mraZ</name>
    <name evidence="9" type="ORF">NCTC10194_00310</name>
</gene>
<feature type="domain" description="SpoVT-AbrB" evidence="8">
    <location>
        <begin position="75"/>
        <end position="118"/>
    </location>
</feature>
<evidence type="ECO:0000259" key="8">
    <source>
        <dbReference type="PROSITE" id="PS51740"/>
    </source>
</evidence>
<dbReference type="InterPro" id="IPR035642">
    <property type="entry name" value="MraZ_N"/>
</dbReference>
<reference evidence="9 10" key="1">
    <citation type="submission" date="2019-01" db="EMBL/GenBank/DDBJ databases">
        <authorList>
            <consortium name="Pathogen Informatics"/>
        </authorList>
    </citation>
    <scope>NUCLEOTIDE SEQUENCE [LARGE SCALE GENOMIC DNA]</scope>
    <source>
        <strain evidence="9 10">NCTC10194</strain>
    </source>
</reference>
<dbReference type="InterPro" id="IPR003444">
    <property type="entry name" value="MraZ"/>
</dbReference>